<dbReference type="InterPro" id="IPR029044">
    <property type="entry name" value="Nucleotide-diphossugar_trans"/>
</dbReference>
<dbReference type="InterPro" id="IPR050834">
    <property type="entry name" value="Glycosyltransf_2"/>
</dbReference>
<protein>
    <submittedName>
        <fullName evidence="2">Glycosyltransferase</fullName>
    </submittedName>
</protein>
<dbReference type="RefSeq" id="WP_284483322.1">
    <property type="nucleotide sequence ID" value="NZ_JASNJD010000033.1"/>
</dbReference>
<dbReference type="Gene3D" id="3.90.550.10">
    <property type="entry name" value="Spore Coat Polysaccharide Biosynthesis Protein SpsA, Chain A"/>
    <property type="match status" value="1"/>
</dbReference>
<dbReference type="PANTHER" id="PTHR43685:SF2">
    <property type="entry name" value="GLYCOSYLTRANSFERASE 2-LIKE DOMAIN-CONTAINING PROTEIN"/>
    <property type="match status" value="1"/>
</dbReference>
<dbReference type="EMBL" id="JASNJD010000033">
    <property type="protein sequence ID" value="MDK3020806.1"/>
    <property type="molecule type" value="Genomic_DNA"/>
</dbReference>
<feature type="domain" description="Glycosyltransferase 2-like" evidence="1">
    <location>
        <begin position="5"/>
        <end position="133"/>
    </location>
</feature>
<dbReference type="CDD" id="cd00761">
    <property type="entry name" value="Glyco_tranf_GTA_type"/>
    <property type="match status" value="1"/>
</dbReference>
<accession>A0ABT7F871</accession>
<organism evidence="2 3">
    <name type="scientific">Pseudodonghicola flavimaris</name>
    <dbReference type="NCBI Taxonomy" id="3050036"/>
    <lineage>
        <taxon>Bacteria</taxon>
        <taxon>Pseudomonadati</taxon>
        <taxon>Pseudomonadota</taxon>
        <taxon>Alphaproteobacteria</taxon>
        <taxon>Rhodobacterales</taxon>
        <taxon>Paracoccaceae</taxon>
        <taxon>Pseudodonghicola</taxon>
    </lineage>
</organism>
<evidence type="ECO:0000313" key="3">
    <source>
        <dbReference type="Proteomes" id="UP001243757"/>
    </source>
</evidence>
<dbReference type="Pfam" id="PF00535">
    <property type="entry name" value="Glycos_transf_2"/>
    <property type="match status" value="1"/>
</dbReference>
<keyword evidence="3" id="KW-1185">Reference proteome</keyword>
<dbReference type="Proteomes" id="UP001243757">
    <property type="component" value="Unassembled WGS sequence"/>
</dbReference>
<comment type="caution">
    <text evidence="2">The sequence shown here is derived from an EMBL/GenBank/DDBJ whole genome shotgun (WGS) entry which is preliminary data.</text>
</comment>
<dbReference type="InterPro" id="IPR001173">
    <property type="entry name" value="Glyco_trans_2-like"/>
</dbReference>
<name>A0ABT7F871_9RHOB</name>
<sequence>MTLTLAIPCHNDAAPLGRLLQRIATLDLADQVIVVDDGSVPPLEAAPLAAASGLPPERLTLLRNDSARGPGAARNQALARTSGTHLLFLDADDLPTRELPELLRDLAGEDFDFCQFQYHDTRMDQEHVWGQTPHDQRFWHAAGVDLGALSEVGPDAAAELSRTANYPWNKLYRTEFLRAHAIGCSEILVHEDIELHWRSYVHAGRILASDRIGVIHFVSPEGLRLTNRTGPERLALFEPLGRLATEVRTGADGLYALPFFGFALGLFDWIAGNLDPAWHRDLAAGVRTFVDQHVPEEMLARLRTAEPERTARVLARAGLS</sequence>
<proteinExistence type="predicted"/>
<evidence type="ECO:0000313" key="2">
    <source>
        <dbReference type="EMBL" id="MDK3020806.1"/>
    </source>
</evidence>
<dbReference type="PANTHER" id="PTHR43685">
    <property type="entry name" value="GLYCOSYLTRANSFERASE"/>
    <property type="match status" value="1"/>
</dbReference>
<dbReference type="SUPFAM" id="SSF53448">
    <property type="entry name" value="Nucleotide-diphospho-sugar transferases"/>
    <property type="match status" value="1"/>
</dbReference>
<gene>
    <name evidence="2" type="ORF">QO033_24280</name>
</gene>
<reference evidence="2 3" key="1">
    <citation type="submission" date="2023-05" db="EMBL/GenBank/DDBJ databases">
        <title>Pseudodonghicola sp. nov.</title>
        <authorList>
            <person name="Huang J."/>
        </authorList>
    </citation>
    <scope>NUCLEOTIDE SEQUENCE [LARGE SCALE GENOMIC DNA]</scope>
    <source>
        <strain evidence="2 3">IC7</strain>
    </source>
</reference>
<evidence type="ECO:0000259" key="1">
    <source>
        <dbReference type="Pfam" id="PF00535"/>
    </source>
</evidence>